<dbReference type="Pfam" id="PF04616">
    <property type="entry name" value="Glyco_hydro_43"/>
    <property type="match status" value="1"/>
</dbReference>
<dbReference type="Gene3D" id="2.115.10.20">
    <property type="entry name" value="Glycosyl hydrolase domain, family 43"/>
    <property type="match status" value="1"/>
</dbReference>
<feature type="site" description="Important for catalytic activity, responsible for pKa modulation of the active site Glu and correct orientation of both the proton donor and substrate" evidence="5">
    <location>
        <position position="126"/>
    </location>
</feature>
<protein>
    <submittedName>
        <fullName evidence="8">Glycoside hydrolase family 43 protein</fullName>
    </submittedName>
</protein>
<evidence type="ECO:0000256" key="7">
    <source>
        <dbReference type="SAM" id="MobiDB-lite"/>
    </source>
</evidence>
<comment type="similarity">
    <text evidence="1 6">Belongs to the glycosyl hydrolase 43 family.</text>
</comment>
<keyword evidence="3 6" id="KW-0326">Glycosidase</keyword>
<dbReference type="AlphaFoldDB" id="A0A4Q2KVS3"/>
<dbReference type="PANTHER" id="PTHR42812:SF12">
    <property type="entry name" value="BETA-XYLOSIDASE-RELATED"/>
    <property type="match status" value="1"/>
</dbReference>
<feature type="region of interest" description="Disordered" evidence="7">
    <location>
        <begin position="204"/>
        <end position="229"/>
    </location>
</feature>
<dbReference type="Proteomes" id="UP000293865">
    <property type="component" value="Unassembled WGS sequence"/>
</dbReference>
<evidence type="ECO:0000256" key="5">
    <source>
        <dbReference type="PIRSR" id="PIRSR606710-2"/>
    </source>
</evidence>
<dbReference type="RefSeq" id="WP_129521832.1">
    <property type="nucleotide sequence ID" value="NZ_SDPN01000036.1"/>
</dbReference>
<dbReference type="InterPro" id="IPR006710">
    <property type="entry name" value="Glyco_hydro_43"/>
</dbReference>
<accession>A0A4Q2KVS3</accession>
<gene>
    <name evidence="8" type="ORF">ESP51_15680</name>
</gene>
<dbReference type="InterPro" id="IPR023296">
    <property type="entry name" value="Glyco_hydro_beta-prop_sf"/>
</dbReference>
<dbReference type="GO" id="GO:0005975">
    <property type="term" value="P:carbohydrate metabolic process"/>
    <property type="evidence" value="ECO:0007669"/>
    <property type="project" value="InterPro"/>
</dbReference>
<comment type="caution">
    <text evidence="8">The sequence shown here is derived from an EMBL/GenBank/DDBJ whole genome shotgun (WGS) entry which is preliminary data.</text>
</comment>
<dbReference type="CDD" id="cd18617">
    <property type="entry name" value="GH43_XynB-like"/>
    <property type="match status" value="1"/>
</dbReference>
<reference evidence="8 9" key="1">
    <citation type="submission" date="2019-01" db="EMBL/GenBank/DDBJ databases">
        <title>Agromyces.</title>
        <authorList>
            <person name="Li J."/>
        </authorList>
    </citation>
    <scope>NUCLEOTIDE SEQUENCE [LARGE SCALE GENOMIC DNA]</scope>
    <source>
        <strain evidence="8 9">DSM 15934</strain>
    </source>
</reference>
<sequence>MSRTAATVPVIPGFHPDPSVCRVGDDYYLANSSFEYVPAVPIWHSRDLVAWTQVGNALVRDEQFPAARAGDSGGIYAPTLRHHRGRFWLITSDVGDPHGGQRLFRADAIEGPWSDAIELPELRGIDPDLCFTDEGECLVTYCSWTGGPSAVWQAAIDADTGRVLDPPRLLWGGTELGHTEAPHLYRRGHWWYLVVAEGGTERGHGVSVARSRSPRGPFESAPHNPVYTHRSTERPVQNVGHADLVERPDGTWAAVHLGVRPRGMTPSFHVNGRETFLAEVDWVDDWPAFRPSDAIPPAGAWDVDDRFDRLHPRWVSPRARIEDFARPVQGGLEVRGVEGSGVYTRLQALHWTAVFDVDSADADSVVHAEIRLDDRHRVGVRIAAGTATAIWTVGGAMVELGSVDATRGRLEIASVASATGGPDDVMLTADGQSLGTIDGRYLSTEVAAGFTGRVAGVRVERGVAIVRRIAITES</sequence>
<organism evidence="8 9">
    <name type="scientific">Agromyces albus</name>
    <dbReference type="NCBI Taxonomy" id="205332"/>
    <lineage>
        <taxon>Bacteria</taxon>
        <taxon>Bacillati</taxon>
        <taxon>Actinomycetota</taxon>
        <taxon>Actinomycetes</taxon>
        <taxon>Micrococcales</taxon>
        <taxon>Microbacteriaceae</taxon>
        <taxon>Agromyces</taxon>
    </lineage>
</organism>
<keyword evidence="9" id="KW-1185">Reference proteome</keyword>
<dbReference type="PANTHER" id="PTHR42812">
    <property type="entry name" value="BETA-XYLOSIDASE"/>
    <property type="match status" value="1"/>
</dbReference>
<evidence type="ECO:0000256" key="3">
    <source>
        <dbReference type="ARBA" id="ARBA00023295"/>
    </source>
</evidence>
<evidence type="ECO:0000256" key="1">
    <source>
        <dbReference type="ARBA" id="ARBA00009865"/>
    </source>
</evidence>
<dbReference type="GO" id="GO:0004553">
    <property type="term" value="F:hydrolase activity, hydrolyzing O-glycosyl compounds"/>
    <property type="evidence" value="ECO:0007669"/>
    <property type="project" value="InterPro"/>
</dbReference>
<evidence type="ECO:0000313" key="9">
    <source>
        <dbReference type="Proteomes" id="UP000293865"/>
    </source>
</evidence>
<dbReference type="EMBL" id="SDPN01000036">
    <property type="protein sequence ID" value="RXZ67922.1"/>
    <property type="molecule type" value="Genomic_DNA"/>
</dbReference>
<dbReference type="OrthoDB" id="9801455at2"/>
<dbReference type="SUPFAM" id="SSF75005">
    <property type="entry name" value="Arabinanase/levansucrase/invertase"/>
    <property type="match status" value="1"/>
</dbReference>
<evidence type="ECO:0000256" key="2">
    <source>
        <dbReference type="ARBA" id="ARBA00022801"/>
    </source>
</evidence>
<dbReference type="InterPro" id="IPR051795">
    <property type="entry name" value="Glycosyl_Hydrlase_43"/>
</dbReference>
<name>A0A4Q2KVS3_9MICO</name>
<evidence type="ECO:0000256" key="6">
    <source>
        <dbReference type="RuleBase" id="RU361187"/>
    </source>
</evidence>
<proteinExistence type="inferred from homology"/>
<evidence type="ECO:0000313" key="8">
    <source>
        <dbReference type="EMBL" id="RXZ67922.1"/>
    </source>
</evidence>
<keyword evidence="2 6" id="KW-0378">Hydrolase</keyword>
<feature type="active site" description="Proton acceptor" evidence="4">
    <location>
        <position position="17"/>
    </location>
</feature>
<evidence type="ECO:0000256" key="4">
    <source>
        <dbReference type="PIRSR" id="PIRSR606710-1"/>
    </source>
</evidence>
<feature type="active site" description="Proton donor" evidence="4">
    <location>
        <position position="180"/>
    </location>
</feature>